<feature type="domain" description="Tetrapyrrole methylase" evidence="6">
    <location>
        <begin position="49"/>
        <end position="220"/>
    </location>
</feature>
<name>A0A5D3YGB6_9BACT</name>
<dbReference type="Gene3D" id="3.30.950.10">
    <property type="entry name" value="Methyltransferase, Cobalt-precorrin-4 Transmethylase, Domain 2"/>
    <property type="match status" value="1"/>
</dbReference>
<sequence>MSSNKSQKGTLYLIPNTLGKTPENNTIPDYVLSVVRRLEVMIVENVQTTSRYLQWVENTVPEYEIEFLLLNKETPIQEIRSFLKPLKKGRDVGLISEAGCPAVADPGSQLIKMAHDIDIKVSPLVGPSSILLALMGSGFNGQQFSFHGYLPIDKNKRQAAIQKLETKSQKNGSTEIFMEAPHRNDAIKKDVIRYCQPQTRFCTATNLTLPNEQIISKKISDWRKEFGPSINKDPTIFLLYA</sequence>
<dbReference type="GO" id="GO:0032259">
    <property type="term" value="P:methylation"/>
    <property type="evidence" value="ECO:0007669"/>
    <property type="project" value="UniProtKB-KW"/>
</dbReference>
<dbReference type="GO" id="GO:0006364">
    <property type="term" value="P:rRNA processing"/>
    <property type="evidence" value="ECO:0007669"/>
    <property type="project" value="UniProtKB-KW"/>
</dbReference>
<dbReference type="SUPFAM" id="SSF53790">
    <property type="entry name" value="Tetrapyrrole methylase"/>
    <property type="match status" value="1"/>
</dbReference>
<dbReference type="CDD" id="cd11649">
    <property type="entry name" value="RsmI_like"/>
    <property type="match status" value="1"/>
</dbReference>
<evidence type="ECO:0000256" key="4">
    <source>
        <dbReference type="ARBA" id="ARBA00022679"/>
    </source>
</evidence>
<keyword evidence="5" id="KW-0949">S-adenosyl-L-methionine</keyword>
<accession>A0A5D3YGB6</accession>
<evidence type="ECO:0000256" key="3">
    <source>
        <dbReference type="ARBA" id="ARBA00022603"/>
    </source>
</evidence>
<dbReference type="AlphaFoldDB" id="A0A5D3YGB6"/>
<evidence type="ECO:0000259" key="6">
    <source>
        <dbReference type="Pfam" id="PF00590"/>
    </source>
</evidence>
<dbReference type="GO" id="GO:0008168">
    <property type="term" value="F:methyltransferase activity"/>
    <property type="evidence" value="ECO:0007669"/>
    <property type="project" value="UniProtKB-KW"/>
</dbReference>
<evidence type="ECO:0000313" key="7">
    <source>
        <dbReference type="EMBL" id="TYP92723.1"/>
    </source>
</evidence>
<evidence type="ECO:0000256" key="1">
    <source>
        <dbReference type="ARBA" id="ARBA00022490"/>
    </source>
</evidence>
<evidence type="ECO:0000256" key="5">
    <source>
        <dbReference type="ARBA" id="ARBA00022691"/>
    </source>
</evidence>
<evidence type="ECO:0000313" key="8">
    <source>
        <dbReference type="Proteomes" id="UP000324595"/>
    </source>
</evidence>
<dbReference type="InterPro" id="IPR014776">
    <property type="entry name" value="4pyrrole_Mease_sub2"/>
</dbReference>
<dbReference type="PANTHER" id="PTHR46111:SF2">
    <property type="entry name" value="SAM-DEPENDENT METHYLTRANSFERASE"/>
    <property type="match status" value="1"/>
</dbReference>
<dbReference type="InterPro" id="IPR008189">
    <property type="entry name" value="rRNA_ssu_MeTfrase_I"/>
</dbReference>
<proteinExistence type="predicted"/>
<keyword evidence="2" id="KW-0698">rRNA processing</keyword>
<dbReference type="InterPro" id="IPR014777">
    <property type="entry name" value="4pyrrole_Mease_sub1"/>
</dbReference>
<dbReference type="EMBL" id="VNHY01000003">
    <property type="protein sequence ID" value="TYP92723.1"/>
    <property type="molecule type" value="Genomic_DNA"/>
</dbReference>
<evidence type="ECO:0000256" key="2">
    <source>
        <dbReference type="ARBA" id="ARBA00022552"/>
    </source>
</evidence>
<reference evidence="7 8" key="1">
    <citation type="submission" date="2019-07" db="EMBL/GenBank/DDBJ databases">
        <title>Genomic Encyclopedia of Archaeal and Bacterial Type Strains, Phase II (KMG-II): from individual species to whole genera.</title>
        <authorList>
            <person name="Goeker M."/>
        </authorList>
    </citation>
    <scope>NUCLEOTIDE SEQUENCE [LARGE SCALE GENOMIC DNA]</scope>
    <source>
        <strain evidence="7 8">DSM 21935</strain>
    </source>
</reference>
<organism evidence="7 8">
    <name type="scientific">Fodinibius salinus</name>
    <dbReference type="NCBI Taxonomy" id="860790"/>
    <lineage>
        <taxon>Bacteria</taxon>
        <taxon>Pseudomonadati</taxon>
        <taxon>Balneolota</taxon>
        <taxon>Balneolia</taxon>
        <taxon>Balneolales</taxon>
        <taxon>Balneolaceae</taxon>
        <taxon>Fodinibius</taxon>
    </lineage>
</organism>
<protein>
    <submittedName>
        <fullName evidence="7">16S rRNA (Cytidine1402-2'-O)-methyltransferase</fullName>
    </submittedName>
</protein>
<comment type="caution">
    <text evidence="7">The sequence shown here is derived from an EMBL/GenBank/DDBJ whole genome shotgun (WGS) entry which is preliminary data.</text>
</comment>
<dbReference type="PANTHER" id="PTHR46111">
    <property type="entry name" value="RIBOSOMAL RNA SMALL SUBUNIT METHYLTRANSFERASE I"/>
    <property type="match status" value="1"/>
</dbReference>
<keyword evidence="1" id="KW-0963">Cytoplasm</keyword>
<keyword evidence="8" id="KW-1185">Reference proteome</keyword>
<dbReference type="Proteomes" id="UP000324595">
    <property type="component" value="Unassembled WGS sequence"/>
</dbReference>
<gene>
    <name evidence="7" type="ORF">LX73_2086</name>
</gene>
<keyword evidence="4 7" id="KW-0808">Transferase</keyword>
<dbReference type="Pfam" id="PF00590">
    <property type="entry name" value="TP_methylase"/>
    <property type="match status" value="1"/>
</dbReference>
<dbReference type="Gene3D" id="3.40.1010.10">
    <property type="entry name" value="Cobalt-precorrin-4 Transmethylase, Domain 1"/>
    <property type="match status" value="1"/>
</dbReference>
<dbReference type="InterPro" id="IPR000878">
    <property type="entry name" value="4pyrrol_Mease"/>
</dbReference>
<dbReference type="InterPro" id="IPR035996">
    <property type="entry name" value="4pyrrol_Methylase_sf"/>
</dbReference>
<dbReference type="PIRSF" id="PIRSF005917">
    <property type="entry name" value="MTase_YraL"/>
    <property type="match status" value="1"/>
</dbReference>
<dbReference type="RefSeq" id="WP_148899412.1">
    <property type="nucleotide sequence ID" value="NZ_VNHY01000003.1"/>
</dbReference>
<dbReference type="OrthoDB" id="7061662at2"/>
<keyword evidence="3 7" id="KW-0489">Methyltransferase</keyword>